<reference evidence="2 3" key="1">
    <citation type="submission" date="2020-10" db="EMBL/GenBank/DDBJ databases">
        <title>Sequencing the genomes of 1000 actinobacteria strains.</title>
        <authorList>
            <person name="Klenk H.-P."/>
        </authorList>
    </citation>
    <scope>NUCLEOTIDE SEQUENCE [LARGE SCALE GENOMIC DNA]</scope>
    <source>
        <strain evidence="2 3">DSM 7307</strain>
    </source>
</reference>
<sequence>MANLGISHTHVNQYGSVPAKKPVTTRHRIQTAIHVTFFTAAFLFVVAMVCGVVG</sequence>
<proteinExistence type="predicted"/>
<organism evidence="2 3">
    <name type="scientific">Rhizobium viscosum</name>
    <name type="common">Arthrobacter viscosus</name>
    <dbReference type="NCBI Taxonomy" id="1673"/>
    <lineage>
        <taxon>Bacteria</taxon>
        <taxon>Pseudomonadati</taxon>
        <taxon>Pseudomonadota</taxon>
        <taxon>Alphaproteobacteria</taxon>
        <taxon>Hyphomicrobiales</taxon>
        <taxon>Rhizobiaceae</taxon>
        <taxon>Rhizobium/Agrobacterium group</taxon>
        <taxon>Rhizobium</taxon>
    </lineage>
</organism>
<keyword evidence="1" id="KW-1133">Transmembrane helix</keyword>
<dbReference type="Proteomes" id="UP000620262">
    <property type="component" value="Unassembled WGS sequence"/>
</dbReference>
<feature type="transmembrane region" description="Helical" evidence="1">
    <location>
        <begin position="32"/>
        <end position="53"/>
    </location>
</feature>
<dbReference type="EMBL" id="JADBEC010000001">
    <property type="protein sequence ID" value="MBE1504806.1"/>
    <property type="molecule type" value="Genomic_DNA"/>
</dbReference>
<gene>
    <name evidence="2" type="ORF">H4W29_001987</name>
</gene>
<protein>
    <submittedName>
        <fullName evidence="2">Uncharacterized protein</fullName>
    </submittedName>
</protein>
<keyword evidence="1" id="KW-0812">Transmembrane</keyword>
<evidence type="ECO:0000313" key="3">
    <source>
        <dbReference type="Proteomes" id="UP000620262"/>
    </source>
</evidence>
<keyword evidence="1" id="KW-0472">Membrane</keyword>
<name>A0ABR9INN4_RHIVS</name>
<comment type="caution">
    <text evidence="2">The sequence shown here is derived from an EMBL/GenBank/DDBJ whole genome shotgun (WGS) entry which is preliminary data.</text>
</comment>
<evidence type="ECO:0000256" key="1">
    <source>
        <dbReference type="SAM" id="Phobius"/>
    </source>
</evidence>
<accession>A0ABR9INN4</accession>
<keyword evidence="3" id="KW-1185">Reference proteome</keyword>
<evidence type="ECO:0000313" key="2">
    <source>
        <dbReference type="EMBL" id="MBE1504806.1"/>
    </source>
</evidence>